<reference evidence="1 2" key="1">
    <citation type="journal article" date="2010" name="J. Bacteriol.">
        <title>Genome sequence of a cellulose-producing bacterium, Gluconacetobacter hansenii ATCC 23769.</title>
        <authorList>
            <person name="Iyer P.R."/>
            <person name="Geib S.M."/>
            <person name="Catchmark J."/>
            <person name="Kao T.H."/>
            <person name="Tien M."/>
        </authorList>
    </citation>
    <scope>NUCLEOTIDE SEQUENCE [LARGE SCALE GENOMIC DNA]</scope>
    <source>
        <strain evidence="1 2">ATCC 23769</strain>
    </source>
</reference>
<evidence type="ECO:0000313" key="1">
    <source>
        <dbReference type="EMBL" id="EFG84160.1"/>
    </source>
</evidence>
<sequence length="58" mass="6463">MPGAKFSPDLHIIFIIRQLCILMGGKAKSPVLFVIGCPIRDKVGLIRQPVQMLFQILT</sequence>
<dbReference type="HOGENOM" id="CLU_2973527_0_0_5"/>
<comment type="caution">
    <text evidence="1">The sequence shown here is derived from an EMBL/GenBank/DDBJ whole genome shotgun (WGS) entry which is preliminary data.</text>
</comment>
<name>D5QFL0_NOVHA</name>
<organism evidence="1 2">
    <name type="scientific">Novacetimonas hansenii ATCC 23769</name>
    <dbReference type="NCBI Taxonomy" id="714995"/>
    <lineage>
        <taxon>Bacteria</taxon>
        <taxon>Pseudomonadati</taxon>
        <taxon>Pseudomonadota</taxon>
        <taxon>Alphaproteobacteria</taxon>
        <taxon>Acetobacterales</taxon>
        <taxon>Acetobacteraceae</taxon>
        <taxon>Novacetimonas</taxon>
    </lineage>
</organism>
<proteinExistence type="predicted"/>
<protein>
    <submittedName>
        <fullName evidence="1">Uncharacterized protein</fullName>
    </submittedName>
</protein>
<accession>D5QFL0</accession>
<dbReference type="EMBL" id="ADTV01000037">
    <property type="protein sequence ID" value="EFG84160.1"/>
    <property type="molecule type" value="Genomic_DNA"/>
</dbReference>
<dbReference type="AlphaFoldDB" id="D5QFL0"/>
<gene>
    <name evidence="1" type="ORF">GXY_09649</name>
</gene>
<evidence type="ECO:0000313" key="2">
    <source>
        <dbReference type="Proteomes" id="UP000006468"/>
    </source>
</evidence>
<dbReference type="Proteomes" id="UP000006468">
    <property type="component" value="Chromosome"/>
</dbReference>